<sequence length="637" mass="70872">MPWTRACRCVRNREHKRRTRGPVFPGCRHPASGLVTLPRALGESARWHGFCVAVRLWIEPQRFLCPIDGQQQQSAGLLSRGFPCRIFGSNNTMLKNRLRTPWIWLIATVVLVAGCVAPTGDAPAMEEDAAMESMGSGTLTIGIRNVDYDTFDPHASAFTQSAYVFRNIFDRLIYLDDDANYVAGLATAWEASDDATEWTLTLRDDVTFHDGSAFTADVLKFNFDRMKDPATESKQAGPLLGSYTGSEVVDDTTLKVTFETPYALFPFALSSPFMGIVSQQAVEEHGDNFSDALIGSGPFKFVSEIPGNEVVLERNDDYNWGPSIFHEGPAHLESVVFRFILEEEARLSALETGEILIIDEVPPAAVDRVQGNPDTSVLGAPKVGLARGIHFNTTYPPTDDIRMRQAFMHAIDREEIDQIVFKGVYPVAYQLLTRGVKFYDASFENMFPYDPERSVELLEEMGYTEINDDGYRMKDGEVLSLFHATFPGYVAELPAEVIQAQLKRVGIEFLVNVMTGTAMMDGMASMDSTFNTALIGTYSPDPGLFLDRMYHSSTLGTRNWSKWANDELDALLRRGLETGDEAERAEIYAEVQRIINENALGAGIYANVSIFGVSSKVDGFRFDPYAHPEIFDVSVTE</sequence>
<evidence type="ECO:0000313" key="3">
    <source>
        <dbReference type="EMBL" id="MYD89633.1"/>
    </source>
</evidence>
<keyword evidence="1" id="KW-1133">Transmembrane helix</keyword>
<dbReference type="Gene3D" id="3.90.76.10">
    <property type="entry name" value="Dipeptide-binding Protein, Domain 1"/>
    <property type="match status" value="1"/>
</dbReference>
<dbReference type="GO" id="GO:1904680">
    <property type="term" value="F:peptide transmembrane transporter activity"/>
    <property type="evidence" value="ECO:0007669"/>
    <property type="project" value="TreeGrafter"/>
</dbReference>
<dbReference type="Gene3D" id="3.10.105.10">
    <property type="entry name" value="Dipeptide-binding Protein, Domain 3"/>
    <property type="match status" value="1"/>
</dbReference>
<gene>
    <name evidence="3" type="ORF">F4Y08_04725</name>
</gene>
<reference evidence="3" key="1">
    <citation type="submission" date="2019-09" db="EMBL/GenBank/DDBJ databases">
        <title>Characterisation of the sponge microbiome using genome-centric metagenomics.</title>
        <authorList>
            <person name="Engelberts J.P."/>
            <person name="Robbins S.J."/>
            <person name="De Goeij J.M."/>
            <person name="Aranda M."/>
            <person name="Bell S.C."/>
            <person name="Webster N.S."/>
        </authorList>
    </citation>
    <scope>NUCLEOTIDE SEQUENCE</scope>
    <source>
        <strain evidence="3">SB0662_bin_9</strain>
    </source>
</reference>
<evidence type="ECO:0000256" key="1">
    <source>
        <dbReference type="SAM" id="Phobius"/>
    </source>
</evidence>
<dbReference type="PANTHER" id="PTHR30290">
    <property type="entry name" value="PERIPLASMIC BINDING COMPONENT OF ABC TRANSPORTER"/>
    <property type="match status" value="1"/>
</dbReference>
<protein>
    <submittedName>
        <fullName evidence="3">ABC transporter substrate-binding protein</fullName>
    </submittedName>
</protein>
<dbReference type="SUPFAM" id="SSF53850">
    <property type="entry name" value="Periplasmic binding protein-like II"/>
    <property type="match status" value="1"/>
</dbReference>
<dbReference type="CDD" id="cd08492">
    <property type="entry name" value="PBP2_NikA_DppA_OppA_like_15"/>
    <property type="match status" value="1"/>
</dbReference>
<dbReference type="GO" id="GO:0015833">
    <property type="term" value="P:peptide transport"/>
    <property type="evidence" value="ECO:0007669"/>
    <property type="project" value="TreeGrafter"/>
</dbReference>
<evidence type="ECO:0000259" key="2">
    <source>
        <dbReference type="Pfam" id="PF00496"/>
    </source>
</evidence>
<dbReference type="GO" id="GO:0043190">
    <property type="term" value="C:ATP-binding cassette (ABC) transporter complex"/>
    <property type="evidence" value="ECO:0007669"/>
    <property type="project" value="InterPro"/>
</dbReference>
<organism evidence="3">
    <name type="scientific">Caldilineaceae bacterium SB0662_bin_9</name>
    <dbReference type="NCBI Taxonomy" id="2605258"/>
    <lineage>
        <taxon>Bacteria</taxon>
        <taxon>Bacillati</taxon>
        <taxon>Chloroflexota</taxon>
        <taxon>Caldilineae</taxon>
        <taxon>Caldilineales</taxon>
        <taxon>Caldilineaceae</taxon>
    </lineage>
</organism>
<dbReference type="Gene3D" id="3.40.190.10">
    <property type="entry name" value="Periplasmic binding protein-like II"/>
    <property type="match status" value="1"/>
</dbReference>
<keyword evidence="1" id="KW-0472">Membrane</keyword>
<proteinExistence type="predicted"/>
<keyword evidence="1" id="KW-0812">Transmembrane</keyword>
<feature type="domain" description="Solute-binding protein family 5" evidence="2">
    <location>
        <begin position="181"/>
        <end position="554"/>
    </location>
</feature>
<dbReference type="PIRSF" id="PIRSF002741">
    <property type="entry name" value="MppA"/>
    <property type="match status" value="1"/>
</dbReference>
<dbReference type="InterPro" id="IPR030678">
    <property type="entry name" value="Peptide/Ni-bd"/>
</dbReference>
<dbReference type="EMBL" id="VXPY01000030">
    <property type="protein sequence ID" value="MYD89633.1"/>
    <property type="molecule type" value="Genomic_DNA"/>
</dbReference>
<name>A0A6B1DSH3_9CHLR</name>
<dbReference type="InterPro" id="IPR039424">
    <property type="entry name" value="SBP_5"/>
</dbReference>
<dbReference type="InterPro" id="IPR000914">
    <property type="entry name" value="SBP_5_dom"/>
</dbReference>
<dbReference type="Pfam" id="PF00496">
    <property type="entry name" value="SBP_bac_5"/>
    <property type="match status" value="1"/>
</dbReference>
<accession>A0A6B1DSH3</accession>
<dbReference type="GO" id="GO:0042597">
    <property type="term" value="C:periplasmic space"/>
    <property type="evidence" value="ECO:0007669"/>
    <property type="project" value="UniProtKB-ARBA"/>
</dbReference>
<feature type="transmembrane region" description="Helical" evidence="1">
    <location>
        <begin position="102"/>
        <end position="120"/>
    </location>
</feature>
<comment type="caution">
    <text evidence="3">The sequence shown here is derived from an EMBL/GenBank/DDBJ whole genome shotgun (WGS) entry which is preliminary data.</text>
</comment>
<dbReference type="AlphaFoldDB" id="A0A6B1DSH3"/>